<evidence type="ECO:0000256" key="1">
    <source>
        <dbReference type="ARBA" id="ARBA00022723"/>
    </source>
</evidence>
<dbReference type="PANTHER" id="PTHR47990">
    <property type="entry name" value="2-OXOGLUTARATE (2OG) AND FE(II)-DEPENDENT OXYGENASE SUPERFAMILY PROTEIN-RELATED"/>
    <property type="match status" value="1"/>
</dbReference>
<evidence type="ECO:0000259" key="4">
    <source>
        <dbReference type="PROSITE" id="PS51471"/>
    </source>
</evidence>
<dbReference type="GO" id="GO:0051213">
    <property type="term" value="F:dioxygenase activity"/>
    <property type="evidence" value="ECO:0007669"/>
    <property type="project" value="UniProtKB-KW"/>
</dbReference>
<keyword evidence="3" id="KW-0560">Oxidoreductase</keyword>
<organism evidence="5 6">
    <name type="scientific">Corchorus olitorius</name>
    <dbReference type="NCBI Taxonomy" id="93759"/>
    <lineage>
        <taxon>Eukaryota</taxon>
        <taxon>Viridiplantae</taxon>
        <taxon>Streptophyta</taxon>
        <taxon>Embryophyta</taxon>
        <taxon>Tracheophyta</taxon>
        <taxon>Spermatophyta</taxon>
        <taxon>Magnoliopsida</taxon>
        <taxon>eudicotyledons</taxon>
        <taxon>Gunneridae</taxon>
        <taxon>Pentapetalae</taxon>
        <taxon>rosids</taxon>
        <taxon>malvids</taxon>
        <taxon>Malvales</taxon>
        <taxon>Malvaceae</taxon>
        <taxon>Grewioideae</taxon>
        <taxon>Apeibeae</taxon>
        <taxon>Corchorus</taxon>
    </lineage>
</organism>
<dbReference type="SUPFAM" id="SSF51197">
    <property type="entry name" value="Clavaminate synthase-like"/>
    <property type="match status" value="1"/>
</dbReference>
<dbReference type="InterPro" id="IPR027443">
    <property type="entry name" value="IPNS-like_sf"/>
</dbReference>
<keyword evidence="6" id="KW-1185">Reference proteome</keyword>
<dbReference type="InterPro" id="IPR026992">
    <property type="entry name" value="DIOX_N"/>
</dbReference>
<dbReference type="PROSITE" id="PS51471">
    <property type="entry name" value="FE2OG_OXY"/>
    <property type="match status" value="1"/>
</dbReference>
<dbReference type="OrthoDB" id="288590at2759"/>
<evidence type="ECO:0000256" key="2">
    <source>
        <dbReference type="ARBA" id="ARBA00023004"/>
    </source>
</evidence>
<dbReference type="GO" id="GO:0046872">
    <property type="term" value="F:metal ion binding"/>
    <property type="evidence" value="ECO:0007669"/>
    <property type="project" value="UniProtKB-KW"/>
</dbReference>
<dbReference type="InterPro" id="IPR050231">
    <property type="entry name" value="Iron_ascorbate_oxido_reductase"/>
</dbReference>
<comment type="similarity">
    <text evidence="3">Belongs to the iron/ascorbate-dependent oxidoreductase family.</text>
</comment>
<dbReference type="Proteomes" id="UP000187203">
    <property type="component" value="Unassembled WGS sequence"/>
</dbReference>
<keyword evidence="5" id="KW-0223">Dioxygenase</keyword>
<evidence type="ECO:0000313" key="6">
    <source>
        <dbReference type="Proteomes" id="UP000187203"/>
    </source>
</evidence>
<dbReference type="Gene3D" id="2.60.120.330">
    <property type="entry name" value="B-lactam Antibiotic, Isopenicillin N Synthase, Chain"/>
    <property type="match status" value="1"/>
</dbReference>
<dbReference type="AlphaFoldDB" id="A0A1R3JZ89"/>
<keyword evidence="1 3" id="KW-0479">Metal-binding</keyword>
<keyword evidence="2 3" id="KW-0408">Iron</keyword>
<dbReference type="STRING" id="93759.A0A1R3JZ89"/>
<comment type="caution">
    <text evidence="5">The sequence shown here is derived from an EMBL/GenBank/DDBJ whole genome shotgun (WGS) entry which is preliminary data.</text>
</comment>
<accession>A0A1R3JZ89</accession>
<name>A0A1R3JZ89_9ROSI</name>
<dbReference type="Pfam" id="PF03171">
    <property type="entry name" value="2OG-FeII_Oxy"/>
    <property type="match status" value="1"/>
</dbReference>
<evidence type="ECO:0000313" key="5">
    <source>
        <dbReference type="EMBL" id="OMP00170.1"/>
    </source>
</evidence>
<proteinExistence type="inferred from homology"/>
<protein>
    <submittedName>
        <fullName evidence="5">Oxoglutarate/iron-dependent dioxygenase</fullName>
    </submittedName>
</protein>
<gene>
    <name evidence="5" type="ORF">COLO4_12833</name>
</gene>
<dbReference type="EMBL" id="AWUE01014974">
    <property type="protein sequence ID" value="OMP00170.1"/>
    <property type="molecule type" value="Genomic_DNA"/>
</dbReference>
<dbReference type="InterPro" id="IPR044861">
    <property type="entry name" value="IPNS-like_FE2OG_OXY"/>
</dbReference>
<feature type="domain" description="Fe2OG dioxygenase" evidence="4">
    <location>
        <begin position="160"/>
        <end position="260"/>
    </location>
</feature>
<reference evidence="6" key="1">
    <citation type="submission" date="2013-09" db="EMBL/GenBank/DDBJ databases">
        <title>Corchorus olitorius genome sequencing.</title>
        <authorList>
            <person name="Alam M."/>
            <person name="Haque M.S."/>
            <person name="Islam M.S."/>
            <person name="Emdad E.M."/>
            <person name="Islam M.M."/>
            <person name="Ahmed B."/>
            <person name="Halim A."/>
            <person name="Hossen Q.M.M."/>
            <person name="Hossain M.Z."/>
            <person name="Ahmed R."/>
            <person name="Khan M.M."/>
            <person name="Islam R."/>
            <person name="Rashid M.M."/>
            <person name="Khan S.A."/>
            <person name="Rahman M.S."/>
            <person name="Alam M."/>
            <person name="Yahiya A.S."/>
            <person name="Khan M.S."/>
            <person name="Azam M.S."/>
            <person name="Haque T."/>
            <person name="Lashkar M.Z.H."/>
            <person name="Akhand A.I."/>
            <person name="Morshed G."/>
            <person name="Roy S."/>
            <person name="Uddin K.S."/>
            <person name="Rabeya T."/>
            <person name="Hossain A.S."/>
            <person name="Chowdhury A."/>
            <person name="Snigdha A.R."/>
            <person name="Mortoza M.S."/>
            <person name="Matin S.A."/>
            <person name="Hoque S.M.E."/>
            <person name="Islam M.K."/>
            <person name="Roy D.K."/>
            <person name="Haider R."/>
            <person name="Moosa M.M."/>
            <person name="Elias S.M."/>
            <person name="Hasan A.M."/>
            <person name="Jahan S."/>
            <person name="Shafiuddin M."/>
            <person name="Mahmood N."/>
            <person name="Shommy N.S."/>
        </authorList>
    </citation>
    <scope>NUCLEOTIDE SEQUENCE [LARGE SCALE GENOMIC DNA]</scope>
    <source>
        <strain evidence="6">cv. O-4</strain>
    </source>
</reference>
<evidence type="ECO:0000256" key="3">
    <source>
        <dbReference type="RuleBase" id="RU003682"/>
    </source>
</evidence>
<dbReference type="InterPro" id="IPR005123">
    <property type="entry name" value="Oxoglu/Fe-dep_dioxygenase_dom"/>
</dbReference>
<sequence length="312" mass="35856">MNSETMVKIPVIDFSNQDLKPGTPEWDLVKVQVQQAIHEYGCFEASFGRILEVRKPLFGAMEELFDLPFQTKQLYVSDRLFRGYTRVSLRLQESIQIDDANVAENIEQRLTKVLWPQGNSNFSKTLFSYSELASGLEKKIRRMILESFGVEKYTDELIDSTNYTLRLIKYEGKPQSNEPSLLAHCDQSMVTLLYQNEVNGLEIQTKHGEWINVKPSQNSFVVITGESLDVWLNGRLNSPKHRAMVTENKARYCAVLFANPKGGYQVKIPEELVDEENPLMFKPFDYDEFWEFYASQIAKGDLSTGLKAYSCI</sequence>
<dbReference type="Pfam" id="PF14226">
    <property type="entry name" value="DIOX_N"/>
    <property type="match status" value="1"/>
</dbReference>